<dbReference type="OrthoDB" id="69195at2"/>
<dbReference type="PROSITE" id="PS51352">
    <property type="entry name" value="THIOREDOXIN_2"/>
    <property type="match status" value="1"/>
</dbReference>
<evidence type="ECO:0000313" key="13">
    <source>
        <dbReference type="Proteomes" id="UP000248326"/>
    </source>
</evidence>
<dbReference type="RefSeq" id="WP_110885613.1">
    <property type="nucleotide sequence ID" value="NZ_QJSX01000003.1"/>
</dbReference>
<dbReference type="AlphaFoldDB" id="A0A318SAL3"/>
<evidence type="ECO:0000256" key="1">
    <source>
        <dbReference type="ARBA" id="ARBA00003330"/>
    </source>
</evidence>
<evidence type="ECO:0000259" key="11">
    <source>
        <dbReference type="PROSITE" id="PS51352"/>
    </source>
</evidence>
<dbReference type="Gene3D" id="3.40.30.10">
    <property type="entry name" value="Glutaredoxin"/>
    <property type="match status" value="1"/>
</dbReference>
<dbReference type="InterPro" id="IPR036249">
    <property type="entry name" value="Thioredoxin-like_sf"/>
</dbReference>
<dbReference type="Proteomes" id="UP000248326">
    <property type="component" value="Unassembled WGS sequence"/>
</dbReference>
<evidence type="ECO:0000313" key="12">
    <source>
        <dbReference type="EMBL" id="PYE55250.1"/>
    </source>
</evidence>
<dbReference type="EMBL" id="QJSX01000003">
    <property type="protein sequence ID" value="PYE55250.1"/>
    <property type="molecule type" value="Genomic_DNA"/>
</dbReference>
<evidence type="ECO:0000256" key="6">
    <source>
        <dbReference type="ARBA" id="ARBA00023157"/>
    </source>
</evidence>
<evidence type="ECO:0000256" key="5">
    <source>
        <dbReference type="ARBA" id="ARBA00023002"/>
    </source>
</evidence>
<dbReference type="GO" id="GO:0034599">
    <property type="term" value="P:cellular response to oxidative stress"/>
    <property type="evidence" value="ECO:0007669"/>
    <property type="project" value="TreeGrafter"/>
</dbReference>
<keyword evidence="4" id="KW-0049">Antioxidant</keyword>
<evidence type="ECO:0000256" key="9">
    <source>
        <dbReference type="ARBA" id="ARBA00038489"/>
    </source>
</evidence>
<keyword evidence="7" id="KW-0676">Redox-active center</keyword>
<dbReference type="Pfam" id="PF00578">
    <property type="entry name" value="AhpC-TSA"/>
    <property type="match status" value="1"/>
</dbReference>
<keyword evidence="3" id="KW-0575">Peroxidase</keyword>
<comment type="catalytic activity">
    <reaction evidence="10">
        <text>a hydroperoxide + [thioredoxin]-dithiol = an alcohol + [thioredoxin]-disulfide + H2O</text>
        <dbReference type="Rhea" id="RHEA:62620"/>
        <dbReference type="Rhea" id="RHEA-COMP:10698"/>
        <dbReference type="Rhea" id="RHEA-COMP:10700"/>
        <dbReference type="ChEBI" id="CHEBI:15377"/>
        <dbReference type="ChEBI" id="CHEBI:29950"/>
        <dbReference type="ChEBI" id="CHEBI:30879"/>
        <dbReference type="ChEBI" id="CHEBI:35924"/>
        <dbReference type="ChEBI" id="CHEBI:50058"/>
        <dbReference type="EC" id="1.11.1.24"/>
    </reaction>
</comment>
<reference evidence="12 13" key="1">
    <citation type="submission" date="2018-06" db="EMBL/GenBank/DDBJ databases">
        <title>Genomic Encyclopedia of Type Strains, Phase IV (KMG-IV): sequencing the most valuable type-strain genomes for metagenomic binning, comparative biology and taxonomic classification.</title>
        <authorList>
            <person name="Goeker M."/>
        </authorList>
    </citation>
    <scope>NUCLEOTIDE SEQUENCE [LARGE SCALE GENOMIC DNA]</scope>
    <source>
        <strain evidence="12 13">DSM 18048</strain>
    </source>
</reference>
<dbReference type="PANTHER" id="PTHR42801:SF4">
    <property type="entry name" value="AHPC_TSA FAMILY PROTEIN"/>
    <property type="match status" value="1"/>
</dbReference>
<comment type="function">
    <text evidence="1">Thiol-specific peroxidase that catalyzes the reduction of hydrogen peroxide and organic hydroperoxides to water and alcohols, respectively. Plays a role in cell protection against oxidative stress by detoxifying peroxides and as sensor of hydrogen peroxide-mediated signaling events.</text>
</comment>
<evidence type="ECO:0000256" key="7">
    <source>
        <dbReference type="ARBA" id="ARBA00023284"/>
    </source>
</evidence>
<gene>
    <name evidence="12" type="ORF">DES52_10380</name>
</gene>
<dbReference type="PANTHER" id="PTHR42801">
    <property type="entry name" value="THIOREDOXIN-DEPENDENT PEROXIDE REDUCTASE"/>
    <property type="match status" value="1"/>
</dbReference>
<protein>
    <recommendedName>
        <fullName evidence="2">thioredoxin-dependent peroxiredoxin</fullName>
        <ecNumber evidence="2">1.11.1.24</ecNumber>
    </recommendedName>
    <alternativeName>
        <fullName evidence="8">Thioredoxin peroxidase</fullName>
    </alternativeName>
</protein>
<evidence type="ECO:0000256" key="2">
    <source>
        <dbReference type="ARBA" id="ARBA00013017"/>
    </source>
</evidence>
<dbReference type="EC" id="1.11.1.24" evidence="2"/>
<dbReference type="GO" id="GO:0045454">
    <property type="term" value="P:cell redox homeostasis"/>
    <property type="evidence" value="ECO:0007669"/>
    <property type="project" value="TreeGrafter"/>
</dbReference>
<keyword evidence="13" id="KW-1185">Reference proteome</keyword>
<evidence type="ECO:0000256" key="10">
    <source>
        <dbReference type="ARBA" id="ARBA00049091"/>
    </source>
</evidence>
<dbReference type="GO" id="GO:0005737">
    <property type="term" value="C:cytoplasm"/>
    <property type="evidence" value="ECO:0007669"/>
    <property type="project" value="TreeGrafter"/>
</dbReference>
<dbReference type="InterPro" id="IPR013766">
    <property type="entry name" value="Thioredoxin_domain"/>
</dbReference>
<dbReference type="InterPro" id="IPR000866">
    <property type="entry name" value="AhpC/TSA"/>
</dbReference>
<dbReference type="InterPro" id="IPR050924">
    <property type="entry name" value="Peroxiredoxin_BCP/PrxQ"/>
</dbReference>
<dbReference type="GO" id="GO:0008379">
    <property type="term" value="F:thioredoxin peroxidase activity"/>
    <property type="evidence" value="ECO:0007669"/>
    <property type="project" value="TreeGrafter"/>
</dbReference>
<organism evidence="12 13">
    <name type="scientific">Deinococcus yavapaiensis KR-236</name>
    <dbReference type="NCBI Taxonomy" id="694435"/>
    <lineage>
        <taxon>Bacteria</taxon>
        <taxon>Thermotogati</taxon>
        <taxon>Deinococcota</taxon>
        <taxon>Deinococci</taxon>
        <taxon>Deinococcales</taxon>
        <taxon>Deinococcaceae</taxon>
        <taxon>Deinococcus</taxon>
    </lineage>
</organism>
<proteinExistence type="inferred from homology"/>
<keyword evidence="5" id="KW-0560">Oxidoreductase</keyword>
<comment type="caution">
    <text evidence="12">The sequence shown here is derived from an EMBL/GenBank/DDBJ whole genome shotgun (WGS) entry which is preliminary data.</text>
</comment>
<evidence type="ECO:0000256" key="3">
    <source>
        <dbReference type="ARBA" id="ARBA00022559"/>
    </source>
</evidence>
<dbReference type="CDD" id="cd03017">
    <property type="entry name" value="PRX_BCP"/>
    <property type="match status" value="1"/>
</dbReference>
<evidence type="ECO:0000256" key="4">
    <source>
        <dbReference type="ARBA" id="ARBA00022862"/>
    </source>
</evidence>
<accession>A0A318SAL3</accession>
<sequence length="153" mass="17210">MLNVEDTVPTESLSFVPELASRTWRVLFFFPRAATTHCQMQARRFESLNPDFQALGVQIVGASSDTRPQHSSFRDLCRVTYPLVADPSGELGRAFGVLEDEVVDGENNLRAKRVTFVLSPDHRVVKRYDDVDPDAHASIVLEDLQSLLRSPPR</sequence>
<feature type="domain" description="Thioredoxin" evidence="11">
    <location>
        <begin position="2"/>
        <end position="149"/>
    </location>
</feature>
<evidence type="ECO:0000256" key="8">
    <source>
        <dbReference type="ARBA" id="ARBA00032824"/>
    </source>
</evidence>
<name>A0A318SAL3_9DEIO</name>
<keyword evidence="6" id="KW-1015">Disulfide bond</keyword>
<comment type="similarity">
    <text evidence="9">Belongs to the peroxiredoxin family. BCP/PrxQ subfamily.</text>
</comment>
<dbReference type="SUPFAM" id="SSF52833">
    <property type="entry name" value="Thioredoxin-like"/>
    <property type="match status" value="1"/>
</dbReference>